<accession>A0A1X7UB49</accession>
<proteinExistence type="predicted"/>
<sequence length="223" mass="25237">MSRVNHLHCMPFSVAYIASVNLIESDSICSTLYAEGVGVLRHSALVMSIEDEGLLWHNGVQEQRELNPEQFSGYPTNVELYNEDSYHQYTELISKNNLHRFKDIHMKNKKVTVHAIVGSQKCFAFNTLKAMLPSMSESASTSTSYTYYSLRATSTTHIFQSSVSEKIIEEKLGHCSLTALRQYECVRTQQQCCVAKTIVSADSDVVKSEEKKHQELEEGKDNE</sequence>
<dbReference type="GO" id="GO:0003677">
    <property type="term" value="F:DNA binding"/>
    <property type="evidence" value="ECO:0007669"/>
    <property type="project" value="InterPro"/>
</dbReference>
<dbReference type="InParanoid" id="A0A1X7UB49"/>
<dbReference type="InterPro" id="IPR011010">
    <property type="entry name" value="DNA_brk_join_enz"/>
</dbReference>
<evidence type="ECO:0000313" key="1">
    <source>
        <dbReference type="EnsemblMetazoa" id="Aqu2.1.24704_001"/>
    </source>
</evidence>
<dbReference type="EnsemblMetazoa" id="Aqu2.1.24704_001">
    <property type="protein sequence ID" value="Aqu2.1.24704_001"/>
    <property type="gene ID" value="Aqu2.1.24704"/>
</dbReference>
<reference evidence="1" key="1">
    <citation type="submission" date="2017-05" db="UniProtKB">
        <authorList>
            <consortium name="EnsemblMetazoa"/>
        </authorList>
    </citation>
    <scope>IDENTIFICATION</scope>
</reference>
<name>A0A1X7UB49_AMPQE</name>
<organism evidence="1">
    <name type="scientific">Amphimedon queenslandica</name>
    <name type="common">Sponge</name>
    <dbReference type="NCBI Taxonomy" id="400682"/>
    <lineage>
        <taxon>Eukaryota</taxon>
        <taxon>Metazoa</taxon>
        <taxon>Porifera</taxon>
        <taxon>Demospongiae</taxon>
        <taxon>Heteroscleromorpha</taxon>
        <taxon>Haplosclerida</taxon>
        <taxon>Niphatidae</taxon>
        <taxon>Amphimedon</taxon>
    </lineage>
</organism>
<dbReference type="SUPFAM" id="SSF56349">
    <property type="entry name" value="DNA breaking-rejoining enzymes"/>
    <property type="match status" value="1"/>
</dbReference>
<dbReference type="AlphaFoldDB" id="A0A1X7UB49"/>
<protein>
    <submittedName>
        <fullName evidence="1">Uncharacterized protein</fullName>
    </submittedName>
</protein>